<dbReference type="AlphaFoldDB" id="A0A9R1QZY2"/>
<dbReference type="Proteomes" id="UP000324705">
    <property type="component" value="Chromosome 3B"/>
</dbReference>
<dbReference type="Pfam" id="PF13410">
    <property type="entry name" value="GST_C_2"/>
    <property type="match status" value="1"/>
</dbReference>
<organism evidence="1 2">
    <name type="scientific">Triticum turgidum subsp. durum</name>
    <name type="common">Durum wheat</name>
    <name type="synonym">Triticum durum</name>
    <dbReference type="NCBI Taxonomy" id="4567"/>
    <lineage>
        <taxon>Eukaryota</taxon>
        <taxon>Viridiplantae</taxon>
        <taxon>Streptophyta</taxon>
        <taxon>Embryophyta</taxon>
        <taxon>Tracheophyta</taxon>
        <taxon>Spermatophyta</taxon>
        <taxon>Magnoliopsida</taxon>
        <taxon>Liliopsida</taxon>
        <taxon>Poales</taxon>
        <taxon>Poaceae</taxon>
        <taxon>BOP clade</taxon>
        <taxon>Pooideae</taxon>
        <taxon>Triticodae</taxon>
        <taxon>Triticeae</taxon>
        <taxon>Triticinae</taxon>
        <taxon>Triticum</taxon>
    </lineage>
</organism>
<name>A0A9R1QZY2_TRITD</name>
<proteinExistence type="predicted"/>
<dbReference type="SUPFAM" id="SSF47616">
    <property type="entry name" value="GST C-terminal domain-like"/>
    <property type="match status" value="1"/>
</dbReference>
<accession>A0A9R1QZY2</accession>
<reference evidence="1 2" key="1">
    <citation type="submission" date="2017-09" db="EMBL/GenBank/DDBJ databases">
        <authorList>
            <consortium name="International Durum Wheat Genome Sequencing Consortium (IDWGSC)"/>
            <person name="Milanesi L."/>
        </authorList>
    </citation>
    <scope>NUCLEOTIDE SEQUENCE [LARGE SCALE GENOMIC DNA]</scope>
    <source>
        <strain evidence="2">cv. Svevo</strain>
    </source>
</reference>
<protein>
    <recommendedName>
        <fullName evidence="3">Glutathione transferase</fullName>
    </recommendedName>
</protein>
<gene>
    <name evidence="1" type="ORF">TRITD_3Bv1G261910</name>
</gene>
<keyword evidence="2" id="KW-1185">Reference proteome</keyword>
<dbReference type="EMBL" id="LT934116">
    <property type="protein sequence ID" value="VAH85212.1"/>
    <property type="molecule type" value="Genomic_DNA"/>
</dbReference>
<dbReference type="Gene3D" id="1.20.1050.10">
    <property type="match status" value="1"/>
</dbReference>
<dbReference type="Gramene" id="TRITD3Bv1G261910.1">
    <property type="protein sequence ID" value="TRITD3Bv1G261910.1"/>
    <property type="gene ID" value="TRITD3Bv1G261910"/>
</dbReference>
<sequence length="99" mass="10299">MVARSRRRDGAKGILLLLEGQLKGKRFFCGDAIRLVDIAVGGLVHWLGVVGEICGVTLAGRRRGVPRSLPQGQGLCLGGACQAVPAGMRSSPCSLCAGR</sequence>
<evidence type="ECO:0000313" key="2">
    <source>
        <dbReference type="Proteomes" id="UP000324705"/>
    </source>
</evidence>
<dbReference type="InterPro" id="IPR036282">
    <property type="entry name" value="Glutathione-S-Trfase_C_sf"/>
</dbReference>
<evidence type="ECO:0000313" key="1">
    <source>
        <dbReference type="EMBL" id="VAH85212.1"/>
    </source>
</evidence>
<evidence type="ECO:0008006" key="3">
    <source>
        <dbReference type="Google" id="ProtNLM"/>
    </source>
</evidence>